<feature type="signal peptide" evidence="9">
    <location>
        <begin position="1"/>
        <end position="24"/>
    </location>
</feature>
<keyword evidence="7" id="KW-0325">Glycoprotein</keyword>
<dbReference type="Proteomes" id="UP000008743">
    <property type="component" value="Unassembled WGS sequence"/>
</dbReference>
<dbReference type="Gene3D" id="3.50.50.60">
    <property type="entry name" value="FAD/NAD(P)-binding domain"/>
    <property type="match status" value="1"/>
</dbReference>
<dbReference type="InParanoid" id="A0A0D2WK68"/>
<accession>A0A0D2WK68</accession>
<evidence type="ECO:0000256" key="7">
    <source>
        <dbReference type="ARBA" id="ARBA00023180"/>
    </source>
</evidence>
<evidence type="ECO:0000256" key="2">
    <source>
        <dbReference type="ARBA" id="ARBA00009967"/>
    </source>
</evidence>
<organism evidence="11 12">
    <name type="scientific">Capsaspora owczarzaki (strain ATCC 30864)</name>
    <dbReference type="NCBI Taxonomy" id="595528"/>
    <lineage>
        <taxon>Eukaryota</taxon>
        <taxon>Filasterea</taxon>
        <taxon>Capsaspora</taxon>
    </lineage>
</organism>
<keyword evidence="5" id="KW-0274">FAD</keyword>
<keyword evidence="6" id="KW-0560">Oxidoreductase</keyword>
<feature type="region of interest" description="Disordered" evidence="8">
    <location>
        <begin position="76"/>
        <end position="99"/>
    </location>
</feature>
<dbReference type="InterPro" id="IPR017046">
    <property type="entry name" value="Prenylcysteine_Oxase1"/>
</dbReference>
<proteinExistence type="inferred from homology"/>
<evidence type="ECO:0000259" key="10">
    <source>
        <dbReference type="Pfam" id="PF07156"/>
    </source>
</evidence>
<evidence type="ECO:0000256" key="9">
    <source>
        <dbReference type="SAM" id="SignalP"/>
    </source>
</evidence>
<dbReference type="Pfam" id="PF07156">
    <property type="entry name" value="Prenylcys_lyase"/>
    <property type="match status" value="1"/>
</dbReference>
<evidence type="ECO:0000256" key="8">
    <source>
        <dbReference type="SAM" id="MobiDB-lite"/>
    </source>
</evidence>
<dbReference type="eggNOG" id="ENOG502QSHJ">
    <property type="taxonomic scope" value="Eukaryota"/>
</dbReference>
<reference evidence="12" key="1">
    <citation type="submission" date="2011-02" db="EMBL/GenBank/DDBJ databases">
        <title>The Genome Sequence of Capsaspora owczarzaki ATCC 30864.</title>
        <authorList>
            <person name="Russ C."/>
            <person name="Cuomo C."/>
            <person name="Burger G."/>
            <person name="Gray M.W."/>
            <person name="Holland P.W.H."/>
            <person name="King N."/>
            <person name="Lang F.B.F."/>
            <person name="Roger A.J."/>
            <person name="Ruiz-Trillo I."/>
            <person name="Young S.K."/>
            <person name="Zeng Q."/>
            <person name="Gargeya S."/>
            <person name="Alvarado L."/>
            <person name="Berlin A."/>
            <person name="Chapman S.B."/>
            <person name="Chen Z."/>
            <person name="Freedman E."/>
            <person name="Gellesch M."/>
            <person name="Goldberg J."/>
            <person name="Griggs A."/>
            <person name="Gujja S."/>
            <person name="Heilman E."/>
            <person name="Heiman D."/>
            <person name="Howarth C."/>
            <person name="Mehta T."/>
            <person name="Neiman D."/>
            <person name="Pearson M."/>
            <person name="Roberts A."/>
            <person name="Saif S."/>
            <person name="Shea T."/>
            <person name="Shenoy N."/>
            <person name="Sisk P."/>
            <person name="Stolte C."/>
            <person name="Sykes S."/>
            <person name="White J."/>
            <person name="Yandava C."/>
            <person name="Haas B."/>
            <person name="Nusbaum C."/>
            <person name="Birren B."/>
        </authorList>
    </citation>
    <scope>NUCLEOTIDE SEQUENCE</scope>
    <source>
        <strain evidence="12">ATCC 30864</strain>
    </source>
</reference>
<evidence type="ECO:0000256" key="6">
    <source>
        <dbReference type="ARBA" id="ARBA00023002"/>
    </source>
</evidence>
<dbReference type="PANTHER" id="PTHR15944:SF0">
    <property type="entry name" value="PRENYLCYSTEINE LYASE DOMAIN-CONTAINING PROTEIN"/>
    <property type="match status" value="1"/>
</dbReference>
<dbReference type="InterPro" id="IPR036188">
    <property type="entry name" value="FAD/NAD-bd_sf"/>
</dbReference>
<dbReference type="EMBL" id="KE346361">
    <property type="protein sequence ID" value="KJE89953.1"/>
    <property type="molecule type" value="Genomic_DNA"/>
</dbReference>
<keyword evidence="12" id="KW-1185">Reference proteome</keyword>
<keyword evidence="3" id="KW-0285">Flavoprotein</keyword>
<feature type="region of interest" description="Disordered" evidence="8">
    <location>
        <begin position="38"/>
        <end position="64"/>
    </location>
</feature>
<dbReference type="OrthoDB" id="437369at2759"/>
<protein>
    <recommendedName>
        <fullName evidence="10">Prenylcysteine lyase domain-containing protein</fullName>
    </recommendedName>
</protein>
<feature type="compositionally biased region" description="Basic and acidic residues" evidence="8">
    <location>
        <begin position="42"/>
        <end position="62"/>
    </location>
</feature>
<dbReference type="GO" id="GO:0001735">
    <property type="term" value="F:prenylcysteine oxidase activity"/>
    <property type="evidence" value="ECO:0007669"/>
    <property type="project" value="InterPro"/>
</dbReference>
<dbReference type="OMA" id="SIGIWDG"/>
<evidence type="ECO:0000256" key="4">
    <source>
        <dbReference type="ARBA" id="ARBA00022729"/>
    </source>
</evidence>
<evidence type="ECO:0000256" key="3">
    <source>
        <dbReference type="ARBA" id="ARBA00022630"/>
    </source>
</evidence>
<dbReference type="Gene3D" id="3.90.660.10">
    <property type="match status" value="1"/>
</dbReference>
<evidence type="ECO:0000256" key="1">
    <source>
        <dbReference type="ARBA" id="ARBA00001974"/>
    </source>
</evidence>
<dbReference type="PANTHER" id="PTHR15944">
    <property type="entry name" value="FARNESYLCYSTEINE LYASE"/>
    <property type="match status" value="1"/>
</dbReference>
<dbReference type="GO" id="GO:0030327">
    <property type="term" value="P:prenylated protein catabolic process"/>
    <property type="evidence" value="ECO:0007669"/>
    <property type="project" value="TreeGrafter"/>
</dbReference>
<dbReference type="Gene3D" id="1.10.405.10">
    <property type="entry name" value="Guanine Nucleotide Dissociation Inhibitor, domain 1"/>
    <property type="match status" value="1"/>
</dbReference>
<evidence type="ECO:0000313" key="11">
    <source>
        <dbReference type="EMBL" id="KJE89953.1"/>
    </source>
</evidence>
<feature type="domain" description="Prenylcysteine lyase" evidence="10">
    <location>
        <begin position="179"/>
        <end position="560"/>
    </location>
</feature>
<name>A0A0D2WK68_CAPO3</name>
<dbReference type="InterPro" id="IPR010795">
    <property type="entry name" value="Prenylcys_lyase"/>
</dbReference>
<comment type="cofactor">
    <cofactor evidence="1">
        <name>FAD</name>
        <dbReference type="ChEBI" id="CHEBI:57692"/>
    </cofactor>
</comment>
<sequence length="563" mass="60946">MQLKISTRLVLLALLALSLALVAAQDATLIAKPNAATATTEHNAHDAAHARDKYADPGHETESEIADTTAAGAAAAAADARGGDTPPPPASTDSDGVRDHGRGVVLRVAIVGGGIGGSLCGRLTSYLVNGTVVEFGGAIFHETNSIIDTIRSEYGLQRVKAFDDDGFGVWNGTHFAVRATDLSLWTKLELLWRYRFAPVYAQWESQSFLRSFKKLYKTPFHSVEELLDIAKIDPLARVSMADWLKTHKYNKQFGTELVEGATRINYGQNLHMSALGAWVSLVGSEDSVYAVVNGNEQLCYKIAGIDHAPVQASAGIPTGTLPPVTSGKLQTVRTATVRAISSRPNGRYSVTYERGGHTVQSTFDAVVIATPLVSTATNITFEAIDLPPSTSQRRPYQRTFVTIVHGEVNPAYFGLETPRQLPATVITTEPQSNAPVAPAEPNSISGVTTSQLPFTSFSLLHRRDNVTSDGTRFEGVYKFFSPVELSAAQIAPVFRVVRDVFRKNFAAYPILSPTPSETPFPSIRVQKGLYYLNAIESAASAMEMEALSARSIAKMIEEDFLKW</sequence>
<dbReference type="GO" id="GO:0030328">
    <property type="term" value="P:prenylcysteine catabolic process"/>
    <property type="evidence" value="ECO:0007669"/>
    <property type="project" value="InterPro"/>
</dbReference>
<dbReference type="STRING" id="595528.A0A0D2WK68"/>
<evidence type="ECO:0000256" key="5">
    <source>
        <dbReference type="ARBA" id="ARBA00022827"/>
    </source>
</evidence>
<dbReference type="PhylomeDB" id="A0A0D2WK68"/>
<gene>
    <name evidence="11" type="ORF">CAOG_001349</name>
</gene>
<keyword evidence="4 9" id="KW-0732">Signal</keyword>
<comment type="similarity">
    <text evidence="2">Belongs to the prenylcysteine oxidase family.</text>
</comment>
<dbReference type="SUPFAM" id="SSF51905">
    <property type="entry name" value="FAD/NAD(P)-binding domain"/>
    <property type="match status" value="1"/>
</dbReference>
<dbReference type="AlphaFoldDB" id="A0A0D2WK68"/>
<evidence type="ECO:0000313" key="12">
    <source>
        <dbReference type="Proteomes" id="UP000008743"/>
    </source>
</evidence>
<feature type="chain" id="PRO_5002269982" description="Prenylcysteine lyase domain-containing protein" evidence="9">
    <location>
        <begin position="25"/>
        <end position="563"/>
    </location>
</feature>